<proteinExistence type="inferred from homology"/>
<evidence type="ECO:0000256" key="4">
    <source>
        <dbReference type="ARBA" id="ARBA00023163"/>
    </source>
</evidence>
<organism evidence="6 7">
    <name type="scientific">Actinomycetospora flava</name>
    <dbReference type="NCBI Taxonomy" id="3129232"/>
    <lineage>
        <taxon>Bacteria</taxon>
        <taxon>Bacillati</taxon>
        <taxon>Actinomycetota</taxon>
        <taxon>Actinomycetes</taxon>
        <taxon>Pseudonocardiales</taxon>
        <taxon>Pseudonocardiaceae</taxon>
        <taxon>Actinomycetospora</taxon>
    </lineage>
</organism>
<comment type="caution">
    <text evidence="6">The sequence shown here is derived from an EMBL/GenBank/DDBJ whole genome shotgun (WGS) entry which is preliminary data.</text>
</comment>
<feature type="domain" description="HTH lysR-type" evidence="5">
    <location>
        <begin position="1"/>
        <end position="58"/>
    </location>
</feature>
<dbReference type="EMBL" id="JBBEGM010000018">
    <property type="protein sequence ID" value="MEJ2865489.1"/>
    <property type="molecule type" value="Genomic_DNA"/>
</dbReference>
<dbReference type="PANTHER" id="PTHR30346:SF0">
    <property type="entry name" value="HCA OPERON TRANSCRIPTIONAL ACTIVATOR HCAR"/>
    <property type="match status" value="1"/>
</dbReference>
<dbReference type="CDD" id="cd08414">
    <property type="entry name" value="PBP2_LTTR_aromatics_like"/>
    <property type="match status" value="1"/>
</dbReference>
<dbReference type="InterPro" id="IPR036388">
    <property type="entry name" value="WH-like_DNA-bd_sf"/>
</dbReference>
<dbReference type="InterPro" id="IPR005119">
    <property type="entry name" value="LysR_subst-bd"/>
</dbReference>
<name>A0ABU8MDW2_9PSEU</name>
<keyword evidence="7" id="KW-1185">Reference proteome</keyword>
<sequence length="292" mass="31120">MERREIEIFLALSEELHFGRTAERLYVSQARVSQTIAALERRFGVALFERTSRRVALTPVGRRLATEVRAGHGRILAAVAAAVEAGRGIDTVLTVALEAPAVADLMADVVARFRDRFPRVEVRFVEADFADPATALDRADVDVLVTNAPVVEPDLVEGPVVVREPAVLAVARGHALAGRDEVSVDDLGGQVVLRAGRRAAPYWHPAPEPWCTPGGATVERGPSAATFQDLVGAVARGEGVCPLGAHAADYFSRPTIAFVPFADDAPPVAWCLAWRAGRPSSLVDALALAARG</sequence>
<keyword evidence="3" id="KW-0238">DNA-binding</keyword>
<protein>
    <submittedName>
        <fullName evidence="6">LysR family transcriptional regulator</fullName>
    </submittedName>
</protein>
<comment type="similarity">
    <text evidence="1">Belongs to the LysR transcriptional regulatory family.</text>
</comment>
<dbReference type="PRINTS" id="PR00039">
    <property type="entry name" value="HTHLYSR"/>
</dbReference>
<dbReference type="PANTHER" id="PTHR30346">
    <property type="entry name" value="TRANSCRIPTIONAL DUAL REGULATOR HCAR-RELATED"/>
    <property type="match status" value="1"/>
</dbReference>
<dbReference type="Gene3D" id="1.10.10.10">
    <property type="entry name" value="Winged helix-like DNA-binding domain superfamily/Winged helix DNA-binding domain"/>
    <property type="match status" value="1"/>
</dbReference>
<evidence type="ECO:0000256" key="3">
    <source>
        <dbReference type="ARBA" id="ARBA00023125"/>
    </source>
</evidence>
<evidence type="ECO:0000313" key="6">
    <source>
        <dbReference type="EMBL" id="MEJ2865489.1"/>
    </source>
</evidence>
<dbReference type="SUPFAM" id="SSF53850">
    <property type="entry name" value="Periplasmic binding protein-like II"/>
    <property type="match status" value="1"/>
</dbReference>
<accession>A0ABU8MDW2</accession>
<keyword evidence="2" id="KW-0805">Transcription regulation</keyword>
<reference evidence="6 7" key="1">
    <citation type="submission" date="2024-03" db="EMBL/GenBank/DDBJ databases">
        <title>Actinomycetospora sp. OC33-EN07, a novel actinomycete isolated from wild orchid (Aerides multiflora).</title>
        <authorList>
            <person name="Suriyachadkun C."/>
        </authorList>
    </citation>
    <scope>NUCLEOTIDE SEQUENCE [LARGE SCALE GENOMIC DNA]</scope>
    <source>
        <strain evidence="6 7">OC33-EN07</strain>
    </source>
</reference>
<dbReference type="PROSITE" id="PS50931">
    <property type="entry name" value="HTH_LYSR"/>
    <property type="match status" value="1"/>
</dbReference>
<evidence type="ECO:0000256" key="1">
    <source>
        <dbReference type="ARBA" id="ARBA00009437"/>
    </source>
</evidence>
<dbReference type="Proteomes" id="UP001369736">
    <property type="component" value="Unassembled WGS sequence"/>
</dbReference>
<dbReference type="RefSeq" id="WP_337706857.1">
    <property type="nucleotide sequence ID" value="NZ_JBBEGM010000018.1"/>
</dbReference>
<dbReference type="Pfam" id="PF03466">
    <property type="entry name" value="LysR_substrate"/>
    <property type="match status" value="1"/>
</dbReference>
<dbReference type="Pfam" id="PF00126">
    <property type="entry name" value="HTH_1"/>
    <property type="match status" value="1"/>
</dbReference>
<evidence type="ECO:0000313" key="7">
    <source>
        <dbReference type="Proteomes" id="UP001369736"/>
    </source>
</evidence>
<dbReference type="InterPro" id="IPR000847">
    <property type="entry name" value="LysR_HTH_N"/>
</dbReference>
<gene>
    <name evidence="6" type="ORF">WCD58_30330</name>
</gene>
<dbReference type="Gene3D" id="3.40.190.10">
    <property type="entry name" value="Periplasmic binding protein-like II"/>
    <property type="match status" value="2"/>
</dbReference>
<evidence type="ECO:0000256" key="2">
    <source>
        <dbReference type="ARBA" id="ARBA00023015"/>
    </source>
</evidence>
<dbReference type="SUPFAM" id="SSF46785">
    <property type="entry name" value="Winged helix' DNA-binding domain"/>
    <property type="match status" value="1"/>
</dbReference>
<keyword evidence="4" id="KW-0804">Transcription</keyword>
<dbReference type="InterPro" id="IPR036390">
    <property type="entry name" value="WH_DNA-bd_sf"/>
</dbReference>
<evidence type="ECO:0000259" key="5">
    <source>
        <dbReference type="PROSITE" id="PS50931"/>
    </source>
</evidence>